<proteinExistence type="predicted"/>
<gene>
    <name evidence="1" type="ORF">DPEC_G00117020</name>
</gene>
<name>A0ACC2GUP9_DALPE</name>
<evidence type="ECO:0000313" key="2">
    <source>
        <dbReference type="Proteomes" id="UP001157502"/>
    </source>
</evidence>
<dbReference type="EMBL" id="CM055736">
    <property type="protein sequence ID" value="KAJ8007391.1"/>
    <property type="molecule type" value="Genomic_DNA"/>
</dbReference>
<protein>
    <submittedName>
        <fullName evidence="1">Uncharacterized protein</fullName>
    </submittedName>
</protein>
<sequence>MQERSELNNMDLDFDHSKSPESPAFENESAASAKVRQNPKYQLFLSGDMIGNGPRDTDVTSGAENGFGREPRNSLISRLSPNHRGSLESLTSRDWDNMSDRTAGFESPPRVFNSPYAMSMDYNNGINRMSDYKVQDGLSRAGSEMNIYNCFNNRSTSPVQSLTSTATPTRARFSTYDTIRRREPQVMPSQLAMRPNVSSFAVPHKRDYIEELTKQMDTCQKRNQFLEAQSKDMDDERNQIRFEMRNLLVNNEGLLRTNTTQQVEMKRMNERMMELERDNSGMQEQFRLMETELKEAREVMVEANTQEYAFNFLQQSLKNKIKDSEEALEKQSLYAQGLSEKLWLAERQLEALSVEKEVLDKKSSELNSTVNRLETELSEALQTTTRATAELSLQQKLRDESGSRVEELEESILEKSQELHRAQEMISHLQGEVSGKLMDREHTLEEEIQLREKIQLQCKQAERAVDDLQMELHTAAQAKEDLAKQLKQAQEKLIDMESDLEEMQDSEQRWTSKHKRALDQIDQLQLKLIQEKDLNDHLECEKTIQERQLRDLRIEVNELHNSRVQEDVVTKAETRVKDLENVLRVEERNKAVMMNTISKLERKIKELTDQLEEEHRIATEQKDLINQRMRLLKRQLNEAEEEASRKDAQYRHTQRELAEERENGSQLKRQLLDQSLQFKRTESTRSIRQTLEDLRLDLSGDEDDHTTTTYTASKA</sequence>
<keyword evidence="2" id="KW-1185">Reference proteome</keyword>
<comment type="caution">
    <text evidence="1">The sequence shown here is derived from an EMBL/GenBank/DDBJ whole genome shotgun (WGS) entry which is preliminary data.</text>
</comment>
<evidence type="ECO:0000313" key="1">
    <source>
        <dbReference type="EMBL" id="KAJ8007391.1"/>
    </source>
</evidence>
<dbReference type="Proteomes" id="UP001157502">
    <property type="component" value="Chromosome 9"/>
</dbReference>
<reference evidence="1" key="1">
    <citation type="submission" date="2021-05" db="EMBL/GenBank/DDBJ databases">
        <authorList>
            <person name="Pan Q."/>
            <person name="Jouanno E."/>
            <person name="Zahm M."/>
            <person name="Klopp C."/>
            <person name="Cabau C."/>
            <person name="Louis A."/>
            <person name="Berthelot C."/>
            <person name="Parey E."/>
            <person name="Roest Crollius H."/>
            <person name="Montfort J."/>
            <person name="Robinson-Rechavi M."/>
            <person name="Bouchez O."/>
            <person name="Lampietro C."/>
            <person name="Lopez Roques C."/>
            <person name="Donnadieu C."/>
            <person name="Postlethwait J."/>
            <person name="Bobe J."/>
            <person name="Dillon D."/>
            <person name="Chandos A."/>
            <person name="von Hippel F."/>
            <person name="Guiguen Y."/>
        </authorList>
    </citation>
    <scope>NUCLEOTIDE SEQUENCE</scope>
    <source>
        <strain evidence="1">YG-Jan2019</strain>
    </source>
</reference>
<organism evidence="1 2">
    <name type="scientific">Dallia pectoralis</name>
    <name type="common">Alaska blackfish</name>
    <dbReference type="NCBI Taxonomy" id="75939"/>
    <lineage>
        <taxon>Eukaryota</taxon>
        <taxon>Metazoa</taxon>
        <taxon>Chordata</taxon>
        <taxon>Craniata</taxon>
        <taxon>Vertebrata</taxon>
        <taxon>Euteleostomi</taxon>
        <taxon>Actinopterygii</taxon>
        <taxon>Neopterygii</taxon>
        <taxon>Teleostei</taxon>
        <taxon>Protacanthopterygii</taxon>
        <taxon>Esociformes</taxon>
        <taxon>Umbridae</taxon>
        <taxon>Dallia</taxon>
    </lineage>
</organism>
<accession>A0ACC2GUP9</accession>